<gene>
    <name evidence="1" type="ORF">S06H3_00046</name>
</gene>
<protein>
    <submittedName>
        <fullName evidence="1">Uncharacterized protein</fullName>
    </submittedName>
</protein>
<dbReference type="EMBL" id="BARV01000008">
    <property type="protein sequence ID" value="GAH91444.1"/>
    <property type="molecule type" value="Genomic_DNA"/>
</dbReference>
<proteinExistence type="predicted"/>
<accession>X1KMS2</accession>
<evidence type="ECO:0000313" key="1">
    <source>
        <dbReference type="EMBL" id="GAH91444.1"/>
    </source>
</evidence>
<organism evidence="1">
    <name type="scientific">marine sediment metagenome</name>
    <dbReference type="NCBI Taxonomy" id="412755"/>
    <lineage>
        <taxon>unclassified sequences</taxon>
        <taxon>metagenomes</taxon>
        <taxon>ecological metagenomes</taxon>
    </lineage>
</organism>
<comment type="caution">
    <text evidence="1">The sequence shown here is derived from an EMBL/GenBank/DDBJ whole genome shotgun (WGS) entry which is preliminary data.</text>
</comment>
<sequence length="630" mass="72937">MSLESPITYAEWYWKHRVDVEERIGKLSEAEIAPLLRGVINDIPTLQELPDGISNLLDFTAEPTGQWATAMLLNTGAEIVGGTVAQSAKPLTRHVTYASEKLFQSLKIDATMASTLFARNKIDLDVFNERLAWQGFNERERDFAFEGVMPYPTIPDIMSWARYHGDYKDINKAVLSKFRVHDDDFDLWEWLSYQRITTVQAQTLLKRGDMNDDRFYDEIGRIGWQDIHHKTLKDLAYILPNSMLLVQGGLIQGLDDKTILENISKGDIHPDYAETYLDAVLTKPASQDIVAYQLRQDPDLSILEQELKKIGVHPNYTNIYKTLAYQIPPVADIITMAVREAFTPEIAAKFGQYQDFPDDLERYGAMKGLSKEWTQRYWAAHWALPSPQQGFEMLHRGVIDNSELNMLLRAQDVMPFWRDKLIQIAYRRLTRVDIRRMYKQGVLSERDVFESYLEHGYNTENAERMTEFTVKQTLATLSKFTSGDIIKAYSSRMISKGDAIGLLHNIGIRPEDANFIVSTAEYKRVWAFTDDQIAGIRNLYKKRVYDENQASDKLARLNLPADQINVLMQQWHYEKIEELDATWTTAQTLKFLKRKLITPQRARRELNLNGYDNEHINIFLQDIQWTPPKE</sequence>
<dbReference type="AlphaFoldDB" id="X1KMS2"/>
<name>X1KMS2_9ZZZZ</name>
<reference evidence="1" key="1">
    <citation type="journal article" date="2014" name="Front. Microbiol.">
        <title>High frequency of phylogenetically diverse reductive dehalogenase-homologous genes in deep subseafloor sedimentary metagenomes.</title>
        <authorList>
            <person name="Kawai M."/>
            <person name="Futagami T."/>
            <person name="Toyoda A."/>
            <person name="Takaki Y."/>
            <person name="Nishi S."/>
            <person name="Hori S."/>
            <person name="Arai W."/>
            <person name="Tsubouchi T."/>
            <person name="Morono Y."/>
            <person name="Uchiyama I."/>
            <person name="Ito T."/>
            <person name="Fujiyama A."/>
            <person name="Inagaki F."/>
            <person name="Takami H."/>
        </authorList>
    </citation>
    <scope>NUCLEOTIDE SEQUENCE</scope>
    <source>
        <strain evidence="1">Expedition CK06-06</strain>
    </source>
</reference>